<dbReference type="EMBL" id="JAYMYS010000001">
    <property type="protein sequence ID" value="KAK7410745.1"/>
    <property type="molecule type" value="Genomic_DNA"/>
</dbReference>
<sequence length="104" mass="12109">MLQNFLFLLHKFPINVHQQPLVPFLSTDVFTRFKCHCSVAVIEMNQILTFIRYRVVRMRRAATDLLSNPEKVLCYHKFPPLDGSWQMECLVLAHPNPLAPPYVG</sequence>
<gene>
    <name evidence="1" type="ORF">VNO78_01794</name>
</gene>
<protein>
    <submittedName>
        <fullName evidence="1">Uncharacterized protein</fullName>
    </submittedName>
</protein>
<proteinExistence type="predicted"/>
<name>A0AAN9XUG1_PSOTE</name>
<comment type="caution">
    <text evidence="1">The sequence shown here is derived from an EMBL/GenBank/DDBJ whole genome shotgun (WGS) entry which is preliminary data.</text>
</comment>
<keyword evidence="2" id="KW-1185">Reference proteome</keyword>
<dbReference type="Proteomes" id="UP001386955">
    <property type="component" value="Unassembled WGS sequence"/>
</dbReference>
<accession>A0AAN9XUG1</accession>
<reference evidence="1 2" key="1">
    <citation type="submission" date="2024-01" db="EMBL/GenBank/DDBJ databases">
        <title>The genomes of 5 underutilized Papilionoideae crops provide insights into root nodulation and disease resistanc.</title>
        <authorList>
            <person name="Jiang F."/>
        </authorList>
    </citation>
    <scope>NUCLEOTIDE SEQUENCE [LARGE SCALE GENOMIC DNA]</scope>
    <source>
        <strain evidence="1">DUOXIRENSHENG_FW03</strain>
        <tissue evidence="1">Leaves</tissue>
    </source>
</reference>
<evidence type="ECO:0000313" key="2">
    <source>
        <dbReference type="Proteomes" id="UP001386955"/>
    </source>
</evidence>
<evidence type="ECO:0000313" key="1">
    <source>
        <dbReference type="EMBL" id="KAK7410745.1"/>
    </source>
</evidence>
<dbReference type="AlphaFoldDB" id="A0AAN9XUG1"/>
<organism evidence="1 2">
    <name type="scientific">Psophocarpus tetragonolobus</name>
    <name type="common">Winged bean</name>
    <name type="synonym">Dolichos tetragonolobus</name>
    <dbReference type="NCBI Taxonomy" id="3891"/>
    <lineage>
        <taxon>Eukaryota</taxon>
        <taxon>Viridiplantae</taxon>
        <taxon>Streptophyta</taxon>
        <taxon>Embryophyta</taxon>
        <taxon>Tracheophyta</taxon>
        <taxon>Spermatophyta</taxon>
        <taxon>Magnoliopsida</taxon>
        <taxon>eudicotyledons</taxon>
        <taxon>Gunneridae</taxon>
        <taxon>Pentapetalae</taxon>
        <taxon>rosids</taxon>
        <taxon>fabids</taxon>
        <taxon>Fabales</taxon>
        <taxon>Fabaceae</taxon>
        <taxon>Papilionoideae</taxon>
        <taxon>50 kb inversion clade</taxon>
        <taxon>NPAAA clade</taxon>
        <taxon>indigoferoid/millettioid clade</taxon>
        <taxon>Phaseoleae</taxon>
        <taxon>Psophocarpus</taxon>
    </lineage>
</organism>